<reference evidence="2" key="1">
    <citation type="journal article" date="2021" name="Arch. Microbiol.">
        <title>Methyloradius palustris gen. nov., sp. nov., a methanol-oxidizing bacterium isolated from snow.</title>
        <authorList>
            <person name="Miyadera T."/>
            <person name="Kojima H."/>
            <person name="Fukui M."/>
        </authorList>
    </citation>
    <scope>NUCLEOTIDE SEQUENCE</scope>
    <source>
        <strain evidence="2">Zm11</strain>
    </source>
</reference>
<dbReference type="AlphaFoldDB" id="A0A8D5G3J0"/>
<dbReference type="Proteomes" id="UP000826722">
    <property type="component" value="Chromosome"/>
</dbReference>
<evidence type="ECO:0000256" key="1">
    <source>
        <dbReference type="SAM" id="Coils"/>
    </source>
</evidence>
<keyword evidence="1" id="KW-0175">Coiled coil</keyword>
<feature type="coiled-coil region" evidence="1">
    <location>
        <begin position="113"/>
        <end position="161"/>
    </location>
</feature>
<evidence type="ECO:0000313" key="2">
    <source>
        <dbReference type="EMBL" id="BCM25358.1"/>
    </source>
</evidence>
<proteinExistence type="predicted"/>
<protein>
    <submittedName>
        <fullName evidence="2">Uncharacterized protein</fullName>
    </submittedName>
</protein>
<name>A0A8D5G3J0_9PROT</name>
<dbReference type="EMBL" id="AP024110">
    <property type="protein sequence ID" value="BCM25358.1"/>
    <property type="molecule type" value="Genomic_DNA"/>
</dbReference>
<dbReference type="KEGG" id="mpau:ZMTM_16170"/>
<accession>A0A8D5G3J0</accession>
<organism evidence="2 3">
    <name type="scientific">Methyloradius palustris</name>
    <dbReference type="NCBI Taxonomy" id="2778876"/>
    <lineage>
        <taxon>Bacteria</taxon>
        <taxon>Pseudomonadati</taxon>
        <taxon>Pseudomonadota</taxon>
        <taxon>Betaproteobacteria</taxon>
        <taxon>Nitrosomonadales</taxon>
        <taxon>Methylophilaceae</taxon>
        <taxon>Methyloradius</taxon>
    </lineage>
</organism>
<evidence type="ECO:0000313" key="3">
    <source>
        <dbReference type="Proteomes" id="UP000826722"/>
    </source>
</evidence>
<sequence>MNKQTKPVQPETNATTVQPAQANEDLLDYIARFTDLSADAQKKELVQVLQALGQNKTDISLRSKAAIMYAIPASKVKDNAKAQSLLDDLLKEKTLEAKQKGLLLLIRDFVSDNSKLTSKIKDEQKRSDVAQQKFDAAQQRADALQQKLDELKDIERTMIDRDQKKPK</sequence>
<keyword evidence="3" id="KW-1185">Reference proteome</keyword>
<gene>
    <name evidence="2" type="ORF">ZMTM_16170</name>
</gene>